<comment type="caution">
    <text evidence="2">The sequence shown here is derived from an EMBL/GenBank/DDBJ whole genome shotgun (WGS) entry which is preliminary data.</text>
</comment>
<dbReference type="Proteomes" id="UP000461443">
    <property type="component" value="Unassembled WGS sequence"/>
</dbReference>
<evidence type="ECO:0000259" key="1">
    <source>
        <dbReference type="Pfam" id="PF01425"/>
    </source>
</evidence>
<keyword evidence="3" id="KW-1185">Reference proteome</keyword>
<accession>A0A845SE97</accession>
<dbReference type="PANTHER" id="PTHR11895">
    <property type="entry name" value="TRANSAMIDASE"/>
    <property type="match status" value="1"/>
</dbReference>
<proteinExistence type="predicted"/>
<reference evidence="2 3" key="1">
    <citation type="submission" date="2019-12" db="EMBL/GenBank/DDBJ databases">
        <authorList>
            <person name="Lee S.D."/>
        </authorList>
    </citation>
    <scope>NUCLEOTIDE SEQUENCE [LARGE SCALE GENOMIC DNA]</scope>
    <source>
        <strain evidence="2 3">SAP-6</strain>
    </source>
</reference>
<sequence length="460" mass="49521">MSDILDLSIGEAGRQVRQGRLSFPELAGACLDRERLTRRLNAFSEIYERQAVELAEAYQTLLRNGYDLGPLHGIPLALKANIDIQGHEMHAGSRILQGNMAGRDAVVSLRLKQAGALILGTTTMHEFAWGGTTDNPHYGACHNAWDAARIPAGSSGGSGVAAAVRSAFATLGTDTGGSIRLPASMNGVTGLRPGVGRISTEGIFPLAWSMDTVGPLARSSEECALVYTALSGETPLSLDDAPYPLRIGVIEDYSDQGLQPDVARAWQQTLALFGEMGATIAPVRVDGLENAVDAQVIVDAAEPSAVHGHWLQSRPEEYGEDVRMLLQAGLGFSAVEYLQAQRYRTWLRQQLERLFRQVDVILTPTLPFTAPLSGQAQVVIDGQPESVLTGNMRFTCLPSLTAMPALSLPAGFDAQNLPIGMQLIGPDGGEQMLLKVAHHFQQRTDFHLRRPPCINDSLSP</sequence>
<dbReference type="InterPro" id="IPR036928">
    <property type="entry name" value="AS_sf"/>
</dbReference>
<evidence type="ECO:0000313" key="3">
    <source>
        <dbReference type="Proteomes" id="UP000461443"/>
    </source>
</evidence>
<name>A0A845SE97_9GAMM</name>
<dbReference type="Gene3D" id="3.90.1300.10">
    <property type="entry name" value="Amidase signature (AS) domain"/>
    <property type="match status" value="1"/>
</dbReference>
<dbReference type="InterPro" id="IPR023631">
    <property type="entry name" value="Amidase_dom"/>
</dbReference>
<reference evidence="2 3" key="2">
    <citation type="submission" date="2020-02" db="EMBL/GenBank/DDBJ databases">
        <title>The new genus of Enterobacteriales.</title>
        <authorList>
            <person name="Kim I.S."/>
        </authorList>
    </citation>
    <scope>NUCLEOTIDE SEQUENCE [LARGE SCALE GENOMIC DNA]</scope>
    <source>
        <strain evidence="2 3">SAP-6</strain>
    </source>
</reference>
<gene>
    <name evidence="2" type="ORF">GRH90_03015</name>
</gene>
<dbReference type="SUPFAM" id="SSF75304">
    <property type="entry name" value="Amidase signature (AS) enzymes"/>
    <property type="match status" value="1"/>
</dbReference>
<protein>
    <submittedName>
        <fullName evidence="2">Amidase</fullName>
    </submittedName>
</protein>
<dbReference type="AlphaFoldDB" id="A0A845SE97"/>
<organism evidence="2 3">
    <name type="scientific">Acerihabitans arboris</name>
    <dbReference type="NCBI Taxonomy" id="2691583"/>
    <lineage>
        <taxon>Bacteria</taxon>
        <taxon>Pseudomonadati</taxon>
        <taxon>Pseudomonadota</taxon>
        <taxon>Gammaproteobacteria</taxon>
        <taxon>Enterobacterales</taxon>
        <taxon>Pectobacteriaceae</taxon>
        <taxon>Acerihabitans</taxon>
    </lineage>
</organism>
<dbReference type="PANTHER" id="PTHR11895:SF176">
    <property type="entry name" value="AMIDASE AMID-RELATED"/>
    <property type="match status" value="1"/>
</dbReference>
<dbReference type="InterPro" id="IPR000120">
    <property type="entry name" value="Amidase"/>
</dbReference>
<dbReference type="GO" id="GO:0003824">
    <property type="term" value="F:catalytic activity"/>
    <property type="evidence" value="ECO:0007669"/>
    <property type="project" value="InterPro"/>
</dbReference>
<dbReference type="EMBL" id="WUBS01000002">
    <property type="protein sequence ID" value="NDL61732.1"/>
    <property type="molecule type" value="Genomic_DNA"/>
</dbReference>
<dbReference type="Pfam" id="PF01425">
    <property type="entry name" value="Amidase"/>
    <property type="match status" value="1"/>
</dbReference>
<dbReference type="RefSeq" id="WP_162364419.1">
    <property type="nucleotide sequence ID" value="NZ_WUBS01000002.1"/>
</dbReference>
<evidence type="ECO:0000313" key="2">
    <source>
        <dbReference type="EMBL" id="NDL61732.1"/>
    </source>
</evidence>
<feature type="domain" description="Amidase" evidence="1">
    <location>
        <begin position="29"/>
        <end position="434"/>
    </location>
</feature>